<name>A0A9P7EJ08_9AGAM</name>
<dbReference type="Proteomes" id="UP000807769">
    <property type="component" value="Unassembled WGS sequence"/>
</dbReference>
<sequence>MVDSLFMPDITGIHNLRVHNALAFISLPPMTGSSNPTDESPHPSGLLAYDALPNYQDFDSITSDTKFTADTRTDFYDRSLTTRGYALVGVACLSIISCSCIAAGIVMLAKRGVYAVAVSNL</sequence>
<reference evidence="2" key="1">
    <citation type="journal article" date="2020" name="New Phytol.">
        <title>Comparative genomics reveals dynamic genome evolution in host specialist ectomycorrhizal fungi.</title>
        <authorList>
            <person name="Lofgren L.A."/>
            <person name="Nguyen N.H."/>
            <person name="Vilgalys R."/>
            <person name="Ruytinx J."/>
            <person name="Liao H.L."/>
            <person name="Branco S."/>
            <person name="Kuo A."/>
            <person name="LaButti K."/>
            <person name="Lipzen A."/>
            <person name="Andreopoulos W."/>
            <person name="Pangilinan J."/>
            <person name="Riley R."/>
            <person name="Hundley H."/>
            <person name="Na H."/>
            <person name="Barry K."/>
            <person name="Grigoriev I.V."/>
            <person name="Stajich J.E."/>
            <person name="Kennedy P.G."/>
        </authorList>
    </citation>
    <scope>NUCLEOTIDE SEQUENCE</scope>
    <source>
        <strain evidence="2">MN1</strain>
    </source>
</reference>
<protein>
    <submittedName>
        <fullName evidence="2">Uncharacterized protein</fullName>
    </submittedName>
</protein>
<keyword evidence="1" id="KW-0812">Transmembrane</keyword>
<evidence type="ECO:0000313" key="2">
    <source>
        <dbReference type="EMBL" id="KAG1822521.1"/>
    </source>
</evidence>
<proteinExistence type="predicted"/>
<feature type="non-terminal residue" evidence="2">
    <location>
        <position position="121"/>
    </location>
</feature>
<dbReference type="GeneID" id="64636126"/>
<evidence type="ECO:0000313" key="3">
    <source>
        <dbReference type="Proteomes" id="UP000807769"/>
    </source>
</evidence>
<comment type="caution">
    <text evidence="2">The sequence shown here is derived from an EMBL/GenBank/DDBJ whole genome shotgun (WGS) entry which is preliminary data.</text>
</comment>
<keyword evidence="1" id="KW-1133">Transmembrane helix</keyword>
<keyword evidence="3" id="KW-1185">Reference proteome</keyword>
<dbReference type="AlphaFoldDB" id="A0A9P7EJ08"/>
<feature type="transmembrane region" description="Helical" evidence="1">
    <location>
        <begin position="85"/>
        <end position="109"/>
    </location>
</feature>
<dbReference type="RefSeq" id="XP_041196927.1">
    <property type="nucleotide sequence ID" value="XM_041342110.1"/>
</dbReference>
<keyword evidence="1" id="KW-0472">Membrane</keyword>
<evidence type="ECO:0000256" key="1">
    <source>
        <dbReference type="SAM" id="Phobius"/>
    </source>
</evidence>
<accession>A0A9P7EJ08</accession>
<dbReference type="OrthoDB" id="2687524at2759"/>
<dbReference type="EMBL" id="JABBWG010000005">
    <property type="protein sequence ID" value="KAG1822521.1"/>
    <property type="molecule type" value="Genomic_DNA"/>
</dbReference>
<organism evidence="2 3">
    <name type="scientific">Suillus subaureus</name>
    <dbReference type="NCBI Taxonomy" id="48587"/>
    <lineage>
        <taxon>Eukaryota</taxon>
        <taxon>Fungi</taxon>
        <taxon>Dikarya</taxon>
        <taxon>Basidiomycota</taxon>
        <taxon>Agaricomycotina</taxon>
        <taxon>Agaricomycetes</taxon>
        <taxon>Agaricomycetidae</taxon>
        <taxon>Boletales</taxon>
        <taxon>Suillineae</taxon>
        <taxon>Suillaceae</taxon>
        <taxon>Suillus</taxon>
    </lineage>
</organism>
<gene>
    <name evidence="2" type="ORF">BJ212DRAFT_1574507</name>
</gene>